<dbReference type="NCBIfam" id="NF041121">
    <property type="entry name" value="SAV_2336_NTERM"/>
    <property type="match status" value="1"/>
</dbReference>
<dbReference type="InterPro" id="IPR016187">
    <property type="entry name" value="CTDL_fold"/>
</dbReference>
<dbReference type="Proteomes" id="UP000729733">
    <property type="component" value="Unassembled WGS sequence"/>
</dbReference>
<accession>A0A964BVH9</accession>
<dbReference type="RefSeq" id="WP_229642925.1">
    <property type="nucleotide sequence ID" value="NZ_JADWDC010000120.1"/>
</dbReference>
<proteinExistence type="predicted"/>
<evidence type="ECO:0000313" key="3">
    <source>
        <dbReference type="EMBL" id="MCC0179829.1"/>
    </source>
</evidence>
<comment type="caution">
    <text evidence="3">The sequence shown here is derived from an EMBL/GenBank/DDBJ whole genome shotgun (WGS) entry which is preliminary data.</text>
</comment>
<gene>
    <name evidence="3" type="ORF">I4641_23095</name>
</gene>
<evidence type="ECO:0000256" key="1">
    <source>
        <dbReference type="SAM" id="MobiDB-lite"/>
    </source>
</evidence>
<organism evidence="3 4">
    <name type="scientific">Waterburya agarophytonicola KI4</name>
    <dbReference type="NCBI Taxonomy" id="2874699"/>
    <lineage>
        <taxon>Bacteria</taxon>
        <taxon>Bacillati</taxon>
        <taxon>Cyanobacteriota</taxon>
        <taxon>Cyanophyceae</taxon>
        <taxon>Pleurocapsales</taxon>
        <taxon>Hyellaceae</taxon>
        <taxon>Waterburya</taxon>
        <taxon>Waterburya agarophytonicola</taxon>
    </lineage>
</organism>
<feature type="compositionally biased region" description="Polar residues" evidence="1">
    <location>
        <begin position="73"/>
        <end position="96"/>
    </location>
</feature>
<dbReference type="Pfam" id="PF03781">
    <property type="entry name" value="FGE-sulfatase"/>
    <property type="match status" value="1"/>
</dbReference>
<dbReference type="AlphaFoldDB" id="A0A964BVH9"/>
<feature type="compositionally biased region" description="Polar residues" evidence="1">
    <location>
        <begin position="50"/>
        <end position="63"/>
    </location>
</feature>
<reference evidence="3" key="1">
    <citation type="journal article" date="2021" name="Antonie Van Leeuwenhoek">
        <title>Draft genome and description of Waterburya agarophytonicola gen. nov. sp. nov. (Pleurocapsales, Cyanobacteria): a seaweed symbiont.</title>
        <authorList>
            <person name="Bonthond G."/>
            <person name="Shalygin S."/>
            <person name="Bayer T."/>
            <person name="Weinberger F."/>
        </authorList>
    </citation>
    <scope>NUCLEOTIDE SEQUENCE</scope>
    <source>
        <strain evidence="3">KI4</strain>
    </source>
</reference>
<evidence type="ECO:0000313" key="4">
    <source>
        <dbReference type="Proteomes" id="UP000729733"/>
    </source>
</evidence>
<dbReference type="EMBL" id="JADWDC010000120">
    <property type="protein sequence ID" value="MCC0179829.1"/>
    <property type="molecule type" value="Genomic_DNA"/>
</dbReference>
<keyword evidence="4" id="KW-1185">Reference proteome</keyword>
<sequence length="726" mass="82274">MSDDYSLAKPDRFGKLLETLNQSELAMDSYELADMCWLLLNAPQIEESAENQTADNSTQQPKNINKPGKKKSGNNQTSTKPSITSQNDSGSGNNQENLEDNKKQKKPQGELYPPQPQGKTVGDVLTFPVDNPTDLGRSLGLARALRALLKRVPAQSRPEILDEIETAESYAATNKAVLAPVFKPVLEPWLEIALVVDGHASLNIWHQTIKDLILFLGNYGIFRDVRVWKLVEQDNKLRLYKGLEVDCGIISTPKELLNPNGRRIIIVLSDCVADYWHNGKIYSLLQQWQQTSPLAILQMLPEWLWLKTGLTEGAKVTFFSSEPGVKNRQLLVKDILLWEDVFNNPNLKIPVFTLEAKSVEQWSHVVAGRSDRKVAGFILPSKPSSDGQSLRRSPKDLDANAIVRRFRNNSSPLAQELAELLAATPTIFLPVVRLIRSEILPEAGQTQIAEVFLSGILQVSQDYPQSQDPDLVLYDFISPEVRNVLQTSSTKSLSLKVFERVSRYIAERIGIELRDFLAELKKPLEEINPEYGNIIYPFAKVSKEILLNLGGDYARFAREELKAAKYNIGNFPPLQDLEYESAKIVLLQGIELQTEEFEVAEVVIEPEIYEIFEFVTAKLERKPKGLLQRINLLSRNDEEWEIKKQTKQEKQLVEKLSDAVDLEMVLILPGKFMMGDSKNQHQVNIRYSFLMGKYPVTQEQWQAIMGNNPSTHLPHVRMQHEVIQDN</sequence>
<dbReference type="InterPro" id="IPR047738">
    <property type="entry name" value="SAV_2336-like_N"/>
</dbReference>
<dbReference type="InterPro" id="IPR005532">
    <property type="entry name" value="SUMF_dom"/>
</dbReference>
<feature type="region of interest" description="Disordered" evidence="1">
    <location>
        <begin position="48"/>
        <end position="123"/>
    </location>
</feature>
<dbReference type="SUPFAM" id="SSF56436">
    <property type="entry name" value="C-type lectin-like"/>
    <property type="match status" value="1"/>
</dbReference>
<name>A0A964BVH9_9CYAN</name>
<evidence type="ECO:0000259" key="2">
    <source>
        <dbReference type="Pfam" id="PF03781"/>
    </source>
</evidence>
<dbReference type="InterPro" id="IPR042095">
    <property type="entry name" value="SUMF_sf"/>
</dbReference>
<protein>
    <submittedName>
        <fullName evidence="3">SUMF1/EgtB/PvdO family nonheme iron enzyme</fullName>
    </submittedName>
</protein>
<dbReference type="Gene3D" id="3.90.1580.10">
    <property type="entry name" value="paralog of FGE (formylglycine-generating enzyme)"/>
    <property type="match status" value="1"/>
</dbReference>
<feature type="domain" description="Sulfatase-modifying factor enzyme-like" evidence="2">
    <location>
        <begin position="663"/>
        <end position="708"/>
    </location>
</feature>